<organism evidence="1">
    <name type="scientific">Anguilla anguilla</name>
    <name type="common">European freshwater eel</name>
    <name type="synonym">Muraena anguilla</name>
    <dbReference type="NCBI Taxonomy" id="7936"/>
    <lineage>
        <taxon>Eukaryota</taxon>
        <taxon>Metazoa</taxon>
        <taxon>Chordata</taxon>
        <taxon>Craniata</taxon>
        <taxon>Vertebrata</taxon>
        <taxon>Euteleostomi</taxon>
        <taxon>Actinopterygii</taxon>
        <taxon>Neopterygii</taxon>
        <taxon>Teleostei</taxon>
        <taxon>Anguilliformes</taxon>
        <taxon>Anguillidae</taxon>
        <taxon>Anguilla</taxon>
    </lineage>
</organism>
<sequence>MVHPAAELPPGYQAAQYFWTLPFASEMTHGRSPPALSVPEFVPCVTITSLRLTKLKPSCSQGKHFAFCCYM</sequence>
<proteinExistence type="predicted"/>
<reference evidence="1" key="2">
    <citation type="journal article" date="2015" name="Fish Shellfish Immunol.">
        <title>Early steps in the European eel (Anguilla anguilla)-Vibrio vulnificus interaction in the gills: Role of the RtxA13 toxin.</title>
        <authorList>
            <person name="Callol A."/>
            <person name="Pajuelo D."/>
            <person name="Ebbesson L."/>
            <person name="Teles M."/>
            <person name="MacKenzie S."/>
            <person name="Amaro C."/>
        </authorList>
    </citation>
    <scope>NUCLEOTIDE SEQUENCE</scope>
</reference>
<protein>
    <submittedName>
        <fullName evidence="1">Uncharacterized protein</fullName>
    </submittedName>
</protein>
<reference evidence="1" key="1">
    <citation type="submission" date="2014-11" db="EMBL/GenBank/DDBJ databases">
        <authorList>
            <person name="Amaro Gonzalez C."/>
        </authorList>
    </citation>
    <scope>NUCLEOTIDE SEQUENCE</scope>
</reference>
<dbReference type="EMBL" id="GBXM01021140">
    <property type="protein sequence ID" value="JAH87437.1"/>
    <property type="molecule type" value="Transcribed_RNA"/>
</dbReference>
<dbReference type="AlphaFoldDB" id="A0A0E9WAR6"/>
<accession>A0A0E9WAR6</accession>
<evidence type="ECO:0000313" key="1">
    <source>
        <dbReference type="EMBL" id="JAH87437.1"/>
    </source>
</evidence>
<name>A0A0E9WAR6_ANGAN</name>